<evidence type="ECO:0000313" key="1">
    <source>
        <dbReference type="EMBL" id="PCE40811.1"/>
    </source>
</evidence>
<name>A0A2A4FTU4_9SPHN</name>
<organism evidence="1 2">
    <name type="scientific">Rhizorhabdus dicambivorans</name>
    <dbReference type="NCBI Taxonomy" id="1850238"/>
    <lineage>
        <taxon>Bacteria</taxon>
        <taxon>Pseudomonadati</taxon>
        <taxon>Pseudomonadota</taxon>
        <taxon>Alphaproteobacteria</taxon>
        <taxon>Sphingomonadales</taxon>
        <taxon>Sphingomonadaceae</taxon>
        <taxon>Rhizorhabdus</taxon>
    </lineage>
</organism>
<accession>A0A2A4FTU4</accession>
<dbReference type="KEGG" id="rdi:CMV14_22385"/>
<dbReference type="OrthoDB" id="9803941at2"/>
<dbReference type="Proteomes" id="UP000218934">
    <property type="component" value="Unassembled WGS sequence"/>
</dbReference>
<comment type="caution">
    <text evidence="1">The sequence shown here is derived from an EMBL/GenBank/DDBJ whole genome shotgun (WGS) entry which is preliminary data.</text>
</comment>
<sequence>MKLKRTFRLPPDVIDQLAEFASRKRVGQPDIVEAALRSFMSPDNSEQLEAALSRRLDRIDRHIDALDQQAEITTEALALFVRFWLTANPPLPDSALAAAQAQGKERYEGFVEALARRLEGRSRLGDLLK</sequence>
<dbReference type="RefSeq" id="WP_066966656.1">
    <property type="nucleotide sequence ID" value="NZ_CP023449.1"/>
</dbReference>
<reference evidence="1 2" key="1">
    <citation type="submission" date="2017-09" db="EMBL/GenBank/DDBJ databases">
        <title>The Catabolism of 3,6-Dichlorosalicylic acid is Initiated by the Cytochrome P450 Monooxygenase DsmABC in Rhizorhabdus dicambivorans Ndbn-20.</title>
        <authorList>
            <person name="Na L."/>
        </authorList>
    </citation>
    <scope>NUCLEOTIDE SEQUENCE [LARGE SCALE GENOMIC DNA]</scope>
    <source>
        <strain evidence="1 2">Ndbn-20m</strain>
    </source>
</reference>
<proteinExistence type="predicted"/>
<dbReference type="EMBL" id="NWUF01000022">
    <property type="protein sequence ID" value="PCE40811.1"/>
    <property type="molecule type" value="Genomic_DNA"/>
</dbReference>
<gene>
    <name evidence="1" type="ORF">COO09_18320</name>
</gene>
<protein>
    <submittedName>
        <fullName evidence="1">CopG family transcriptional regulator</fullName>
    </submittedName>
</protein>
<evidence type="ECO:0000313" key="2">
    <source>
        <dbReference type="Proteomes" id="UP000218934"/>
    </source>
</evidence>
<keyword evidence="2" id="KW-1185">Reference proteome</keyword>
<dbReference type="AlphaFoldDB" id="A0A2A4FTU4"/>